<evidence type="ECO:0000259" key="2">
    <source>
        <dbReference type="Pfam" id="PF02517"/>
    </source>
</evidence>
<sequence length="252" mass="26822">MPIHLQILLPLLTLALGHATGHISPLGLALGVAYAGWVLAAKRLPNWLWLPVTLLASVALAAHLVPGFAYLSLTEPTPWSPDAPPYALRVNWDKALVGMSLLAWWLGRPDPVPTARRSATLAVMLATLVAVPVLALALGLVGWVPKWPEHLALWLAVNLLVTVLAEELVFRALLQRSLAARLGPWAGLLLATLLFGAVHLPFSTLFAVVATVAGLGYGLAFHFSGRLGPAVALHLGVNLCHVLLLSYPLKLG</sequence>
<dbReference type="InterPro" id="IPR003675">
    <property type="entry name" value="Rce1/LyrA-like_dom"/>
</dbReference>
<dbReference type="GeneID" id="57397001"/>
<accession>A0A679GJM8</accession>
<dbReference type="GO" id="GO:0008237">
    <property type="term" value="F:metallopeptidase activity"/>
    <property type="evidence" value="ECO:0007669"/>
    <property type="project" value="UniProtKB-KW"/>
</dbReference>
<keyword evidence="1" id="KW-0472">Membrane</keyword>
<evidence type="ECO:0000256" key="1">
    <source>
        <dbReference type="SAM" id="Phobius"/>
    </source>
</evidence>
<gene>
    <name evidence="4" type="ORF">GO594_26565</name>
    <name evidence="3" type="ORF">PtoMrB4_17860</name>
</gene>
<keyword evidence="4" id="KW-0378">Hydrolase</keyword>
<dbReference type="AlphaFoldDB" id="A0A679GJM8"/>
<reference evidence="4 5" key="1">
    <citation type="submission" date="2019-12" db="EMBL/GenBank/DDBJ databases">
        <title>Draft genome sequence of Pseudomonas otitidis recovered from a chicken carcass.</title>
        <authorList>
            <person name="Vieira T.R."/>
            <person name="Oliviera E.F.C."/>
            <person name="Silva N.M.V."/>
            <person name="Sambrano G.E."/>
            <person name="Cibulski S.P."/>
            <person name="Cardoso M.R.I."/>
        </authorList>
    </citation>
    <scope>NUCLEOTIDE SEQUENCE [LARGE SCALE GENOMIC DNA]</scope>
    <source>
        <strain evidence="4 5">25_K</strain>
    </source>
</reference>
<organism evidence="3 6">
    <name type="scientific">Metapseudomonas otitidis</name>
    <dbReference type="NCBI Taxonomy" id="319939"/>
    <lineage>
        <taxon>Bacteria</taxon>
        <taxon>Pseudomonadati</taxon>
        <taxon>Pseudomonadota</taxon>
        <taxon>Gammaproteobacteria</taxon>
        <taxon>Pseudomonadales</taxon>
        <taxon>Pseudomonadaceae</taxon>
        <taxon>Metapseudomonas</taxon>
    </lineage>
</organism>
<evidence type="ECO:0000313" key="4">
    <source>
        <dbReference type="EMBL" id="MWK59565.1"/>
    </source>
</evidence>
<keyword evidence="1" id="KW-0812">Transmembrane</keyword>
<dbReference type="Proteomes" id="UP000461288">
    <property type="component" value="Unassembled WGS sequence"/>
</dbReference>
<feature type="transmembrane region" description="Helical" evidence="1">
    <location>
        <begin position="47"/>
        <end position="70"/>
    </location>
</feature>
<feature type="domain" description="CAAX prenyl protease 2/Lysostaphin resistance protein A-like" evidence="2">
    <location>
        <begin position="150"/>
        <end position="239"/>
    </location>
</feature>
<name>A0A679GJM8_9GAMM</name>
<dbReference type="EMBL" id="AP022642">
    <property type="protein sequence ID" value="BCA27809.1"/>
    <property type="molecule type" value="Genomic_DNA"/>
</dbReference>
<dbReference type="RefSeq" id="WP_044404886.1">
    <property type="nucleotide sequence ID" value="NZ_AP022642.1"/>
</dbReference>
<reference evidence="3 6" key="2">
    <citation type="journal article" date="2020" name="Microbiol. Resour. Announc.">
        <title>Complete genome sequence of Pseudomonas otitidis strain MrB4, isolated from Lake Biwa in Japan.</title>
        <authorList>
            <person name="Miyazaki K."/>
            <person name="Hase E."/>
            <person name="Maruya T."/>
        </authorList>
    </citation>
    <scope>NUCLEOTIDE SEQUENCE [LARGE SCALE GENOMIC DNA]</scope>
    <source>
        <strain evidence="3 6">MrB4</strain>
    </source>
</reference>
<dbReference type="KEGG" id="poj:PtoMrB4_17860"/>
<dbReference type="GO" id="GO:0006508">
    <property type="term" value="P:proteolysis"/>
    <property type="evidence" value="ECO:0007669"/>
    <property type="project" value="UniProtKB-KW"/>
</dbReference>
<protein>
    <submittedName>
        <fullName evidence="3">CAAX protease family protein</fullName>
    </submittedName>
    <submittedName>
        <fullName evidence="4">CPBP family intramembrane metalloprotease</fullName>
    </submittedName>
</protein>
<feature type="transmembrane region" description="Helical" evidence="1">
    <location>
        <begin position="20"/>
        <end position="40"/>
    </location>
</feature>
<feature type="transmembrane region" description="Helical" evidence="1">
    <location>
        <begin position="119"/>
        <end position="145"/>
    </location>
</feature>
<proteinExistence type="predicted"/>
<keyword evidence="4" id="KW-0482">Metalloprotease</keyword>
<feature type="transmembrane region" description="Helical" evidence="1">
    <location>
        <begin position="182"/>
        <end position="199"/>
    </location>
</feature>
<dbReference type="Proteomes" id="UP000501237">
    <property type="component" value="Chromosome"/>
</dbReference>
<keyword evidence="3" id="KW-0645">Protease</keyword>
<feature type="transmembrane region" description="Helical" evidence="1">
    <location>
        <begin position="90"/>
        <end position="107"/>
    </location>
</feature>
<feature type="transmembrane region" description="Helical" evidence="1">
    <location>
        <begin position="151"/>
        <end position="170"/>
    </location>
</feature>
<dbReference type="GO" id="GO:0004175">
    <property type="term" value="F:endopeptidase activity"/>
    <property type="evidence" value="ECO:0007669"/>
    <property type="project" value="UniProtKB-ARBA"/>
</dbReference>
<keyword evidence="1" id="KW-1133">Transmembrane helix</keyword>
<evidence type="ECO:0000313" key="3">
    <source>
        <dbReference type="EMBL" id="BCA27809.1"/>
    </source>
</evidence>
<feature type="transmembrane region" description="Helical" evidence="1">
    <location>
        <begin position="230"/>
        <end position="249"/>
    </location>
</feature>
<dbReference type="EMBL" id="WTFN01000103">
    <property type="protein sequence ID" value="MWK59565.1"/>
    <property type="molecule type" value="Genomic_DNA"/>
</dbReference>
<evidence type="ECO:0000313" key="6">
    <source>
        <dbReference type="Proteomes" id="UP000501237"/>
    </source>
</evidence>
<evidence type="ECO:0000313" key="5">
    <source>
        <dbReference type="Proteomes" id="UP000461288"/>
    </source>
</evidence>
<dbReference type="Pfam" id="PF02517">
    <property type="entry name" value="Rce1-like"/>
    <property type="match status" value="1"/>
</dbReference>
<dbReference type="GO" id="GO:0080120">
    <property type="term" value="P:CAAX-box protein maturation"/>
    <property type="evidence" value="ECO:0007669"/>
    <property type="project" value="UniProtKB-ARBA"/>
</dbReference>